<feature type="transmembrane region" description="Helical" evidence="8">
    <location>
        <begin position="232"/>
        <end position="254"/>
    </location>
</feature>
<dbReference type="PANTHER" id="PTHR30294:SF29">
    <property type="entry name" value="MULTIDRUG ABC TRANSPORTER PERMEASE YBHS-RELATED"/>
    <property type="match status" value="1"/>
</dbReference>
<evidence type="ECO:0000256" key="1">
    <source>
        <dbReference type="ARBA" id="ARBA00004651"/>
    </source>
</evidence>
<dbReference type="Pfam" id="PF12698">
    <property type="entry name" value="ABC2_membrane_3"/>
    <property type="match status" value="1"/>
</dbReference>
<evidence type="ECO:0000313" key="11">
    <source>
        <dbReference type="Proteomes" id="UP000025061"/>
    </source>
</evidence>
<keyword evidence="7 8" id="KW-0472">Membrane</keyword>
<feature type="transmembrane region" description="Helical" evidence="8">
    <location>
        <begin position="325"/>
        <end position="344"/>
    </location>
</feature>
<dbReference type="PROSITE" id="PS51012">
    <property type="entry name" value="ABC_TM2"/>
    <property type="match status" value="1"/>
</dbReference>
<evidence type="ECO:0000256" key="6">
    <source>
        <dbReference type="ARBA" id="ARBA00022989"/>
    </source>
</evidence>
<gene>
    <name evidence="10" type="ORF">HHI_10129</name>
</gene>
<feature type="transmembrane region" description="Helical" evidence="8">
    <location>
        <begin position="31"/>
        <end position="51"/>
    </location>
</feature>
<dbReference type="Gene3D" id="3.40.1710.10">
    <property type="entry name" value="abc type-2 transporter like domain"/>
    <property type="match status" value="1"/>
</dbReference>
<evidence type="ECO:0000256" key="8">
    <source>
        <dbReference type="SAM" id="Phobius"/>
    </source>
</evidence>
<dbReference type="AlphaFoldDB" id="A0A059FR22"/>
<keyword evidence="11" id="KW-1185">Reference proteome</keyword>
<dbReference type="GO" id="GO:0140359">
    <property type="term" value="F:ABC-type transporter activity"/>
    <property type="evidence" value="ECO:0007669"/>
    <property type="project" value="InterPro"/>
</dbReference>
<evidence type="ECO:0000259" key="9">
    <source>
        <dbReference type="PROSITE" id="PS51012"/>
    </source>
</evidence>
<feature type="domain" description="ABC transmembrane type-2" evidence="9">
    <location>
        <begin position="136"/>
        <end position="376"/>
    </location>
</feature>
<evidence type="ECO:0000256" key="3">
    <source>
        <dbReference type="ARBA" id="ARBA00022448"/>
    </source>
</evidence>
<keyword evidence="3" id="KW-0813">Transport</keyword>
<reference evidence="10 11" key="1">
    <citation type="submission" date="2013-04" db="EMBL/GenBank/DDBJ databases">
        <title>Hyphomonas hirschiana VP5 Genome Sequencing.</title>
        <authorList>
            <person name="Lai Q."/>
            <person name="Shao Z."/>
        </authorList>
    </citation>
    <scope>NUCLEOTIDE SEQUENCE [LARGE SCALE GENOMIC DNA]</scope>
    <source>
        <strain evidence="10 11">VP5</strain>
    </source>
</reference>
<feature type="transmembrane region" description="Helical" evidence="8">
    <location>
        <begin position="350"/>
        <end position="372"/>
    </location>
</feature>
<organism evidence="10 11">
    <name type="scientific">Hyphomonas hirschiana VP5</name>
    <dbReference type="NCBI Taxonomy" id="1280951"/>
    <lineage>
        <taxon>Bacteria</taxon>
        <taxon>Pseudomonadati</taxon>
        <taxon>Pseudomonadota</taxon>
        <taxon>Alphaproteobacteria</taxon>
        <taxon>Hyphomonadales</taxon>
        <taxon>Hyphomonadaceae</taxon>
        <taxon>Hyphomonas</taxon>
    </lineage>
</organism>
<dbReference type="EMBL" id="ARYI01000008">
    <property type="protein sequence ID" value="KCZ93037.1"/>
    <property type="molecule type" value="Genomic_DNA"/>
</dbReference>
<comment type="caution">
    <text evidence="10">The sequence shown here is derived from an EMBL/GenBank/DDBJ whole genome shotgun (WGS) entry which is preliminary data.</text>
</comment>
<accession>A0A059FR22</accession>
<feature type="transmembrane region" description="Helical" evidence="8">
    <location>
        <begin position="292"/>
        <end position="313"/>
    </location>
</feature>
<evidence type="ECO:0000256" key="2">
    <source>
        <dbReference type="ARBA" id="ARBA00007783"/>
    </source>
</evidence>
<dbReference type="PATRIC" id="fig|1280951.3.peg.2043"/>
<comment type="subcellular location">
    <subcellularLocation>
        <location evidence="1">Cell membrane</location>
        <topology evidence="1">Multi-pass membrane protein</topology>
    </subcellularLocation>
</comment>
<dbReference type="OrthoDB" id="9784671at2"/>
<keyword evidence="4" id="KW-1003">Cell membrane</keyword>
<dbReference type="InterPro" id="IPR013525">
    <property type="entry name" value="ABC2_TM"/>
</dbReference>
<dbReference type="PANTHER" id="PTHR30294">
    <property type="entry name" value="MEMBRANE COMPONENT OF ABC TRANSPORTER YHHJ-RELATED"/>
    <property type="match status" value="1"/>
</dbReference>
<keyword evidence="6 8" id="KW-1133">Transmembrane helix</keyword>
<protein>
    <submittedName>
        <fullName evidence="10">ABC transporter permease</fullName>
    </submittedName>
</protein>
<feature type="transmembrane region" description="Helical" evidence="8">
    <location>
        <begin position="261"/>
        <end position="286"/>
    </location>
</feature>
<evidence type="ECO:0000256" key="4">
    <source>
        <dbReference type="ARBA" id="ARBA00022475"/>
    </source>
</evidence>
<sequence length="378" mass="41199">MQLSRLPAPVRRAFSLARKETFQIFRDPSSILIAFVLPLILLLLFGFGISLDANSIRIGIVVQDARTDARSLVQAFEGSDYFETVTAFDQAALEPGLVSGQLRGLVIIPPDFTERLRRRDPAPIEILTDGSQPNTAQFVANYAQGVYSVWQARRLADAALPVPAAITPQPRFWFNAELTSRYNLVPGSTAVVMTIIGTLLTALVIAREWERGTMEAVLATPVSRVELLVSKILPYFLLGMSSLVLCTLAAVFVFDVPFRGSVFALAAVAAAFLVPALGQGLLISAATKNQFVAAQLALFTGFLPATLLSGFIFEISAMPLPIRTVTTFIPARYFVSSLQTLFLAGDVWSVLWPAILKMLAVGTFFLMLTWLATPKRIA</sequence>
<evidence type="ECO:0000256" key="7">
    <source>
        <dbReference type="ARBA" id="ARBA00023136"/>
    </source>
</evidence>
<dbReference type="GO" id="GO:0005886">
    <property type="term" value="C:plasma membrane"/>
    <property type="evidence" value="ECO:0007669"/>
    <property type="project" value="UniProtKB-SubCell"/>
</dbReference>
<name>A0A059FR22_9PROT</name>
<keyword evidence="5 8" id="KW-0812">Transmembrane</keyword>
<feature type="transmembrane region" description="Helical" evidence="8">
    <location>
        <begin position="184"/>
        <end position="206"/>
    </location>
</feature>
<evidence type="ECO:0000256" key="5">
    <source>
        <dbReference type="ARBA" id="ARBA00022692"/>
    </source>
</evidence>
<evidence type="ECO:0000313" key="10">
    <source>
        <dbReference type="EMBL" id="KCZ93037.1"/>
    </source>
</evidence>
<dbReference type="InterPro" id="IPR051449">
    <property type="entry name" value="ABC-2_transporter_component"/>
</dbReference>
<dbReference type="Proteomes" id="UP000025061">
    <property type="component" value="Unassembled WGS sequence"/>
</dbReference>
<proteinExistence type="inferred from homology"/>
<dbReference type="InterPro" id="IPR047817">
    <property type="entry name" value="ABC2_TM_bact-type"/>
</dbReference>
<comment type="similarity">
    <text evidence="2">Belongs to the ABC-2 integral membrane protein family.</text>
</comment>